<sequence length="197" mass="22360">MQTILKTVTNYAVPSRTSCINALNEEIGRCSDKIKIDIDTFKKDFCIQFDGKSARGYDNIVEFLSVCLTSDGFSKMIALRTLTNSKSDTIFTELQKVITKYNILFSIKLIICDTTATNTRPINGVVAQMQKLNDLILRHVLNQIFGCGTVSPNIHYSFVNAIRDNYSSLYSNYIGTIDIEYENTLSGQMIIRNYMNW</sequence>
<evidence type="ECO:0000313" key="1">
    <source>
        <dbReference type="EMBL" id="OAF65349.1"/>
    </source>
</evidence>
<name>A0A177ATM1_9BILA</name>
<gene>
    <name evidence="1" type="ORF">A3Q56_06946</name>
</gene>
<dbReference type="Proteomes" id="UP000078046">
    <property type="component" value="Unassembled WGS sequence"/>
</dbReference>
<dbReference type="EMBL" id="LWCA01001336">
    <property type="protein sequence ID" value="OAF65349.1"/>
    <property type="molecule type" value="Genomic_DNA"/>
</dbReference>
<reference evidence="1 2" key="1">
    <citation type="submission" date="2016-04" db="EMBL/GenBank/DDBJ databases">
        <title>The genome of Intoshia linei affirms orthonectids as highly simplified spiralians.</title>
        <authorList>
            <person name="Mikhailov K.V."/>
            <person name="Slusarev G.S."/>
            <person name="Nikitin M.A."/>
            <person name="Logacheva M.D."/>
            <person name="Penin A."/>
            <person name="Aleoshin V."/>
            <person name="Panchin Y.V."/>
        </authorList>
    </citation>
    <scope>NUCLEOTIDE SEQUENCE [LARGE SCALE GENOMIC DNA]</scope>
    <source>
        <strain evidence="1">Intl2013</strain>
        <tissue evidence="1">Whole animal</tissue>
    </source>
</reference>
<keyword evidence="2" id="KW-1185">Reference proteome</keyword>
<dbReference type="AlphaFoldDB" id="A0A177ATM1"/>
<proteinExistence type="predicted"/>
<accession>A0A177ATM1</accession>
<protein>
    <recommendedName>
        <fullName evidence="3">DUF4371 domain-containing protein</fullName>
    </recommendedName>
</protein>
<organism evidence="1 2">
    <name type="scientific">Intoshia linei</name>
    <dbReference type="NCBI Taxonomy" id="1819745"/>
    <lineage>
        <taxon>Eukaryota</taxon>
        <taxon>Metazoa</taxon>
        <taxon>Spiralia</taxon>
        <taxon>Lophotrochozoa</taxon>
        <taxon>Mesozoa</taxon>
        <taxon>Orthonectida</taxon>
        <taxon>Rhopaluridae</taxon>
        <taxon>Intoshia</taxon>
    </lineage>
</organism>
<evidence type="ECO:0008006" key="3">
    <source>
        <dbReference type="Google" id="ProtNLM"/>
    </source>
</evidence>
<comment type="caution">
    <text evidence="1">The sequence shown here is derived from an EMBL/GenBank/DDBJ whole genome shotgun (WGS) entry which is preliminary data.</text>
</comment>
<evidence type="ECO:0000313" key="2">
    <source>
        <dbReference type="Proteomes" id="UP000078046"/>
    </source>
</evidence>
<dbReference type="OrthoDB" id="8052599at2759"/>